<keyword evidence="4" id="KW-1185">Reference proteome</keyword>
<evidence type="ECO:0008006" key="5">
    <source>
        <dbReference type="Google" id="ProtNLM"/>
    </source>
</evidence>
<gene>
    <name evidence="3" type="ORF">GCM10023200_07040</name>
</gene>
<feature type="region of interest" description="Disordered" evidence="1">
    <location>
        <begin position="26"/>
        <end position="62"/>
    </location>
</feature>
<dbReference type="Proteomes" id="UP001500928">
    <property type="component" value="Unassembled WGS sequence"/>
</dbReference>
<keyword evidence="2" id="KW-1133">Transmembrane helix</keyword>
<evidence type="ECO:0000313" key="3">
    <source>
        <dbReference type="EMBL" id="GAA4776907.1"/>
    </source>
</evidence>
<sequence length="203" mass="20651">MGVCRRCGARLGAERFCTTCGAPAGPPPPVPPPSPAPLLSPARGVATAPAPPQQATVAAPAPRRPRSTALLVLAAALLLVLGAGGGFVLGRATDGSSALATPQQLAPSDGSAFTHYPRDLDLRWSPVAGAASYTVEVQFLNGSSSPVPDWRLEPADGITAGITSTSVRHTFGGSQPGRWRVTPVGPDGTAGPASPWWGFTFEL</sequence>
<keyword evidence="2" id="KW-0472">Membrane</keyword>
<evidence type="ECO:0000256" key="1">
    <source>
        <dbReference type="SAM" id="MobiDB-lite"/>
    </source>
</evidence>
<name>A0ABP9A9Z6_9PSEU</name>
<proteinExistence type="predicted"/>
<protein>
    <recommendedName>
        <fullName evidence="5">Zinc ribbon domain-containing protein</fullName>
    </recommendedName>
</protein>
<accession>A0ABP9A9Z6</accession>
<evidence type="ECO:0000256" key="2">
    <source>
        <dbReference type="SAM" id="Phobius"/>
    </source>
</evidence>
<dbReference type="EMBL" id="BAABHO010000004">
    <property type="protein sequence ID" value="GAA4776907.1"/>
    <property type="molecule type" value="Genomic_DNA"/>
</dbReference>
<organism evidence="3 4">
    <name type="scientific">Actinomycetospora chlora</name>
    <dbReference type="NCBI Taxonomy" id="663608"/>
    <lineage>
        <taxon>Bacteria</taxon>
        <taxon>Bacillati</taxon>
        <taxon>Actinomycetota</taxon>
        <taxon>Actinomycetes</taxon>
        <taxon>Pseudonocardiales</taxon>
        <taxon>Pseudonocardiaceae</taxon>
        <taxon>Actinomycetospora</taxon>
    </lineage>
</organism>
<feature type="compositionally biased region" description="Pro residues" evidence="1">
    <location>
        <begin position="26"/>
        <end position="38"/>
    </location>
</feature>
<evidence type="ECO:0000313" key="4">
    <source>
        <dbReference type="Proteomes" id="UP001500928"/>
    </source>
</evidence>
<feature type="transmembrane region" description="Helical" evidence="2">
    <location>
        <begin position="69"/>
        <end position="89"/>
    </location>
</feature>
<comment type="caution">
    <text evidence="3">The sequence shown here is derived from an EMBL/GenBank/DDBJ whole genome shotgun (WGS) entry which is preliminary data.</text>
</comment>
<reference evidence="4" key="1">
    <citation type="journal article" date="2019" name="Int. J. Syst. Evol. Microbiol.">
        <title>The Global Catalogue of Microorganisms (GCM) 10K type strain sequencing project: providing services to taxonomists for standard genome sequencing and annotation.</title>
        <authorList>
            <consortium name="The Broad Institute Genomics Platform"/>
            <consortium name="The Broad Institute Genome Sequencing Center for Infectious Disease"/>
            <person name="Wu L."/>
            <person name="Ma J."/>
        </authorList>
    </citation>
    <scope>NUCLEOTIDE SEQUENCE [LARGE SCALE GENOMIC DNA]</scope>
    <source>
        <strain evidence="4">JCM 17979</strain>
    </source>
</reference>
<keyword evidence="2" id="KW-0812">Transmembrane</keyword>
<feature type="compositionally biased region" description="Low complexity" evidence="1">
    <location>
        <begin position="39"/>
        <end position="61"/>
    </location>
</feature>